<dbReference type="CDD" id="cd02910">
    <property type="entry name" value="cupin_Yhhw_N"/>
    <property type="match status" value="1"/>
</dbReference>
<feature type="binding site" evidence="2">
    <location>
        <position position="57"/>
    </location>
    <ligand>
        <name>Fe cation</name>
        <dbReference type="ChEBI" id="CHEBI:24875"/>
    </ligand>
</feature>
<dbReference type="PANTHER" id="PTHR43212">
    <property type="entry name" value="QUERCETIN 2,3-DIOXYGENASE"/>
    <property type="match status" value="1"/>
</dbReference>
<dbReference type="InterPro" id="IPR012093">
    <property type="entry name" value="Pirin"/>
</dbReference>
<evidence type="ECO:0000259" key="4">
    <source>
        <dbReference type="Pfam" id="PF02678"/>
    </source>
</evidence>
<evidence type="ECO:0000313" key="6">
    <source>
        <dbReference type="EMBL" id="SMP10254.1"/>
    </source>
</evidence>
<feature type="binding site" evidence="2">
    <location>
        <position position="101"/>
    </location>
    <ligand>
        <name>Fe cation</name>
        <dbReference type="ChEBI" id="CHEBI:24875"/>
    </ligand>
</feature>
<evidence type="ECO:0000256" key="2">
    <source>
        <dbReference type="PIRSR" id="PIRSR006232-1"/>
    </source>
</evidence>
<evidence type="ECO:0000256" key="3">
    <source>
        <dbReference type="RuleBase" id="RU003457"/>
    </source>
</evidence>
<dbReference type="InterPro" id="IPR014710">
    <property type="entry name" value="RmlC-like_jellyroll"/>
</dbReference>
<evidence type="ECO:0008006" key="8">
    <source>
        <dbReference type="Google" id="ProtNLM"/>
    </source>
</evidence>
<proteinExistence type="inferred from homology"/>
<protein>
    <recommendedName>
        <fullName evidence="8">Pirin family protein</fullName>
    </recommendedName>
</protein>
<keyword evidence="2" id="KW-0408">Iron</keyword>
<dbReference type="Proteomes" id="UP001157946">
    <property type="component" value="Unassembled WGS sequence"/>
</dbReference>
<dbReference type="InterPro" id="IPR003829">
    <property type="entry name" value="Pirin_N_dom"/>
</dbReference>
<evidence type="ECO:0000256" key="1">
    <source>
        <dbReference type="ARBA" id="ARBA00008416"/>
    </source>
</evidence>
<dbReference type="RefSeq" id="WP_102992822.1">
    <property type="nucleotide sequence ID" value="NZ_FXTU01000002.1"/>
</dbReference>
<name>A0AA45WLA8_9BACL</name>
<dbReference type="EMBL" id="FXTU01000002">
    <property type="protein sequence ID" value="SMP10254.1"/>
    <property type="molecule type" value="Genomic_DNA"/>
</dbReference>
<dbReference type="SUPFAM" id="SSF51182">
    <property type="entry name" value="RmlC-like cupins"/>
    <property type="match status" value="1"/>
</dbReference>
<dbReference type="PIRSF" id="PIRSF006232">
    <property type="entry name" value="Pirin"/>
    <property type="match status" value="1"/>
</dbReference>
<dbReference type="PANTHER" id="PTHR43212:SF3">
    <property type="entry name" value="QUERCETIN 2,3-DIOXYGENASE"/>
    <property type="match status" value="1"/>
</dbReference>
<dbReference type="Pfam" id="PF17954">
    <property type="entry name" value="Pirin_C_2"/>
    <property type="match status" value="1"/>
</dbReference>
<evidence type="ECO:0000313" key="7">
    <source>
        <dbReference type="Proteomes" id="UP001157946"/>
    </source>
</evidence>
<comment type="caution">
    <text evidence="6">The sequence shown here is derived from an EMBL/GenBank/DDBJ whole genome shotgun (WGS) entry which is preliminary data.</text>
</comment>
<feature type="domain" description="Quercetin 2,3-dioxygenase C-terminal cupin" evidence="5">
    <location>
        <begin position="149"/>
        <end position="231"/>
    </location>
</feature>
<organism evidence="6 7">
    <name type="scientific">Laceyella tengchongensis</name>
    <dbReference type="NCBI Taxonomy" id="574699"/>
    <lineage>
        <taxon>Bacteria</taxon>
        <taxon>Bacillati</taxon>
        <taxon>Bacillota</taxon>
        <taxon>Bacilli</taxon>
        <taxon>Bacillales</taxon>
        <taxon>Thermoactinomycetaceae</taxon>
        <taxon>Laceyella</taxon>
    </lineage>
</organism>
<dbReference type="InterPro" id="IPR041602">
    <property type="entry name" value="Quercetinase_C"/>
</dbReference>
<keyword evidence="7" id="KW-1185">Reference proteome</keyword>
<sequence length="232" mass="26115">MFNIIRSEERYQADYGWLQTKYSFSFGPYDDPNNMEFGALRVLNDDIVAPGTGFDFHPHNNMEIVTYVISGELLHQDSMGHKEVIRAGEVQCMTAGTGIYHSETNPSTTEPVHLLQIWFYPEQQGLTPTYDQKAFPVREQKNMWIPVVTGHKTGEALHIHQDVIVRLATLEAGKTLTCEQAPGRRFFLFVIEGACLVNGERLEAGDSIRAVGIEQLEVAGLSDAHLMWMDLA</sequence>
<dbReference type="Gene3D" id="2.60.120.10">
    <property type="entry name" value="Jelly Rolls"/>
    <property type="match status" value="2"/>
</dbReference>
<comment type="cofactor">
    <cofactor evidence="2">
        <name>Fe cation</name>
        <dbReference type="ChEBI" id="CHEBI:24875"/>
    </cofactor>
    <text evidence="2">Binds 1 Fe cation per subunit.</text>
</comment>
<dbReference type="AlphaFoldDB" id="A0AA45WLA8"/>
<feature type="binding site" evidence="2">
    <location>
        <position position="59"/>
    </location>
    <ligand>
        <name>Fe cation</name>
        <dbReference type="ChEBI" id="CHEBI:24875"/>
    </ligand>
</feature>
<dbReference type="Pfam" id="PF02678">
    <property type="entry name" value="Pirin"/>
    <property type="match status" value="1"/>
</dbReference>
<feature type="domain" description="Pirin N-terminal" evidence="4">
    <location>
        <begin position="12"/>
        <end position="118"/>
    </location>
</feature>
<evidence type="ECO:0000259" key="5">
    <source>
        <dbReference type="Pfam" id="PF17954"/>
    </source>
</evidence>
<comment type="similarity">
    <text evidence="1 3">Belongs to the pirin family.</text>
</comment>
<gene>
    <name evidence="6" type="ORF">SAMN06265361_102166</name>
</gene>
<feature type="binding site" evidence="2">
    <location>
        <position position="103"/>
    </location>
    <ligand>
        <name>Fe cation</name>
        <dbReference type="ChEBI" id="CHEBI:24875"/>
    </ligand>
</feature>
<reference evidence="6" key="1">
    <citation type="submission" date="2017-05" db="EMBL/GenBank/DDBJ databases">
        <authorList>
            <person name="Varghese N."/>
            <person name="Submissions S."/>
        </authorList>
    </citation>
    <scope>NUCLEOTIDE SEQUENCE</scope>
    <source>
        <strain evidence="6">DSM 45262</strain>
    </source>
</reference>
<dbReference type="GO" id="GO:0046872">
    <property type="term" value="F:metal ion binding"/>
    <property type="evidence" value="ECO:0007669"/>
    <property type="project" value="UniProtKB-KW"/>
</dbReference>
<accession>A0AA45WLA8</accession>
<keyword evidence="2" id="KW-0479">Metal-binding</keyword>
<dbReference type="InterPro" id="IPR011051">
    <property type="entry name" value="RmlC_Cupin_sf"/>
</dbReference>